<dbReference type="Proteomes" id="UP000193467">
    <property type="component" value="Unassembled WGS sequence"/>
</dbReference>
<keyword evidence="4" id="KW-0560">Oxidoreductase</keyword>
<keyword evidence="7" id="KW-1185">Reference proteome</keyword>
<proteinExistence type="predicted"/>
<dbReference type="EMBL" id="MCGR01000048">
    <property type="protein sequence ID" value="ORY73110.1"/>
    <property type="molecule type" value="Genomic_DNA"/>
</dbReference>
<dbReference type="OrthoDB" id="1560166at2759"/>
<evidence type="ECO:0000313" key="6">
    <source>
        <dbReference type="EMBL" id="ORY73110.1"/>
    </source>
</evidence>
<evidence type="ECO:0000256" key="4">
    <source>
        <dbReference type="ARBA" id="ARBA00023002"/>
    </source>
</evidence>
<dbReference type="STRING" id="106004.A0A1Y2ENF7"/>
<evidence type="ECO:0000256" key="3">
    <source>
        <dbReference type="ARBA" id="ARBA00022833"/>
    </source>
</evidence>
<gene>
    <name evidence="6" type="ORF">BCR35DRAFT_258954</name>
</gene>
<dbReference type="SUPFAM" id="SSF50129">
    <property type="entry name" value="GroES-like"/>
    <property type="match status" value="1"/>
</dbReference>
<evidence type="ECO:0000256" key="1">
    <source>
        <dbReference type="ARBA" id="ARBA00001947"/>
    </source>
</evidence>
<comment type="cofactor">
    <cofactor evidence="1">
        <name>Zn(2+)</name>
        <dbReference type="ChEBI" id="CHEBI:29105"/>
    </cofactor>
</comment>
<dbReference type="PANTHER" id="PTHR42940">
    <property type="entry name" value="ALCOHOL DEHYDROGENASE 1-RELATED"/>
    <property type="match status" value="1"/>
</dbReference>
<comment type="caution">
    <text evidence="6">The sequence shown here is derived from an EMBL/GenBank/DDBJ whole genome shotgun (WGS) entry which is preliminary data.</text>
</comment>
<dbReference type="InterPro" id="IPR011032">
    <property type="entry name" value="GroES-like_sf"/>
</dbReference>
<evidence type="ECO:0000259" key="5">
    <source>
        <dbReference type="Pfam" id="PF08240"/>
    </source>
</evidence>
<sequence>SFPQQGGDVELQTIAWRSPVEGEVVVKVIACGISNDMVTKDQSLGEIQYPLIPGHELIGDMCMFGPKEQKWKEGDRVGGSWHG</sequence>
<accession>A0A1Y2ENF7</accession>
<protein>
    <recommendedName>
        <fullName evidence="5">Alcohol dehydrogenase-like N-terminal domain-containing protein</fullName>
    </recommendedName>
</protein>
<dbReference type="InterPro" id="IPR013154">
    <property type="entry name" value="ADH-like_N"/>
</dbReference>
<dbReference type="Gene3D" id="3.90.180.10">
    <property type="entry name" value="Medium-chain alcohol dehydrogenases, catalytic domain"/>
    <property type="match status" value="1"/>
</dbReference>
<keyword evidence="3" id="KW-0862">Zinc</keyword>
<feature type="domain" description="Alcohol dehydrogenase-like N-terminal" evidence="5">
    <location>
        <begin position="21"/>
        <end position="78"/>
    </location>
</feature>
<name>A0A1Y2ENF7_9BASI</name>
<dbReference type="PANTHER" id="PTHR42940:SF7">
    <property type="entry name" value="ALCOHOL DEHYDROGENASE-LIKE N-TERMINAL DOMAIN-CONTAINING PROTEIN"/>
    <property type="match status" value="1"/>
</dbReference>
<dbReference type="GO" id="GO:0004022">
    <property type="term" value="F:alcohol dehydrogenase (NAD+) activity"/>
    <property type="evidence" value="ECO:0007669"/>
    <property type="project" value="TreeGrafter"/>
</dbReference>
<feature type="non-terminal residue" evidence="6">
    <location>
        <position position="83"/>
    </location>
</feature>
<keyword evidence="2" id="KW-0479">Metal-binding</keyword>
<evidence type="ECO:0000256" key="2">
    <source>
        <dbReference type="ARBA" id="ARBA00022723"/>
    </source>
</evidence>
<dbReference type="GO" id="GO:0046872">
    <property type="term" value="F:metal ion binding"/>
    <property type="evidence" value="ECO:0007669"/>
    <property type="project" value="UniProtKB-KW"/>
</dbReference>
<dbReference type="AlphaFoldDB" id="A0A1Y2ENF7"/>
<reference evidence="6 7" key="1">
    <citation type="submission" date="2016-07" db="EMBL/GenBank/DDBJ databases">
        <title>Pervasive Adenine N6-methylation of Active Genes in Fungi.</title>
        <authorList>
            <consortium name="DOE Joint Genome Institute"/>
            <person name="Mondo S.J."/>
            <person name="Dannebaum R.O."/>
            <person name="Kuo R.C."/>
            <person name="Labutti K."/>
            <person name="Haridas S."/>
            <person name="Kuo A."/>
            <person name="Salamov A."/>
            <person name="Ahrendt S.R."/>
            <person name="Lipzen A."/>
            <person name="Sullivan W."/>
            <person name="Andreopoulos W.B."/>
            <person name="Clum A."/>
            <person name="Lindquist E."/>
            <person name="Daum C."/>
            <person name="Ramamoorthy G.K."/>
            <person name="Gryganskyi A."/>
            <person name="Culley D."/>
            <person name="Magnuson J.K."/>
            <person name="James T.Y."/>
            <person name="O'Malley M.A."/>
            <person name="Stajich J.E."/>
            <person name="Spatafora J.W."/>
            <person name="Visel A."/>
            <person name="Grigoriev I.V."/>
        </authorList>
    </citation>
    <scope>NUCLEOTIDE SEQUENCE [LARGE SCALE GENOMIC DNA]</scope>
    <source>
        <strain evidence="6 7">62-1032</strain>
    </source>
</reference>
<evidence type="ECO:0000313" key="7">
    <source>
        <dbReference type="Proteomes" id="UP000193467"/>
    </source>
</evidence>
<dbReference type="Pfam" id="PF08240">
    <property type="entry name" value="ADH_N"/>
    <property type="match status" value="1"/>
</dbReference>
<organism evidence="6 7">
    <name type="scientific">Leucosporidium creatinivorum</name>
    <dbReference type="NCBI Taxonomy" id="106004"/>
    <lineage>
        <taxon>Eukaryota</taxon>
        <taxon>Fungi</taxon>
        <taxon>Dikarya</taxon>
        <taxon>Basidiomycota</taxon>
        <taxon>Pucciniomycotina</taxon>
        <taxon>Microbotryomycetes</taxon>
        <taxon>Leucosporidiales</taxon>
        <taxon>Leucosporidium</taxon>
    </lineage>
</organism>
<dbReference type="InParanoid" id="A0A1Y2ENF7"/>
<feature type="non-terminal residue" evidence="6">
    <location>
        <position position="1"/>
    </location>
</feature>
<dbReference type="GO" id="GO:0005737">
    <property type="term" value="C:cytoplasm"/>
    <property type="evidence" value="ECO:0007669"/>
    <property type="project" value="TreeGrafter"/>
</dbReference>